<organism evidence="1 2">
    <name type="scientific">Sphaerisporangium dianthi</name>
    <dbReference type="NCBI Taxonomy" id="1436120"/>
    <lineage>
        <taxon>Bacteria</taxon>
        <taxon>Bacillati</taxon>
        <taxon>Actinomycetota</taxon>
        <taxon>Actinomycetes</taxon>
        <taxon>Streptosporangiales</taxon>
        <taxon>Streptosporangiaceae</taxon>
        <taxon>Sphaerisporangium</taxon>
    </lineage>
</organism>
<sequence length="92" mass="10451">MADINIPDAELKEVSRSLGFVLDHIDIGKSGIDFDRAVGYPLIDQADHFESRWKDGRNQLHRQCEAIKKAVDQIVEKYKETDDKSVAHLEGN</sequence>
<dbReference type="EMBL" id="JBHSFP010000016">
    <property type="protein sequence ID" value="MFC4533531.1"/>
    <property type="molecule type" value="Genomic_DNA"/>
</dbReference>
<reference evidence="2" key="1">
    <citation type="journal article" date="2019" name="Int. J. Syst. Evol. Microbiol.">
        <title>The Global Catalogue of Microorganisms (GCM) 10K type strain sequencing project: providing services to taxonomists for standard genome sequencing and annotation.</title>
        <authorList>
            <consortium name="The Broad Institute Genomics Platform"/>
            <consortium name="The Broad Institute Genome Sequencing Center for Infectious Disease"/>
            <person name="Wu L."/>
            <person name="Ma J."/>
        </authorList>
    </citation>
    <scope>NUCLEOTIDE SEQUENCE [LARGE SCALE GENOMIC DNA]</scope>
    <source>
        <strain evidence="2">CGMCC 4.7132</strain>
    </source>
</reference>
<gene>
    <name evidence="1" type="ORF">ACFO60_22400</name>
</gene>
<evidence type="ECO:0000313" key="1">
    <source>
        <dbReference type="EMBL" id="MFC4533531.1"/>
    </source>
</evidence>
<accession>A0ABV9CJX7</accession>
<protein>
    <recommendedName>
        <fullName evidence="3">WXG100 family type VII secretion target</fullName>
    </recommendedName>
</protein>
<evidence type="ECO:0000313" key="2">
    <source>
        <dbReference type="Proteomes" id="UP001596004"/>
    </source>
</evidence>
<name>A0ABV9CJX7_9ACTN</name>
<proteinExistence type="predicted"/>
<comment type="caution">
    <text evidence="1">The sequence shown here is derived from an EMBL/GenBank/DDBJ whole genome shotgun (WGS) entry which is preliminary data.</text>
</comment>
<dbReference type="Proteomes" id="UP001596004">
    <property type="component" value="Unassembled WGS sequence"/>
</dbReference>
<keyword evidence="2" id="KW-1185">Reference proteome</keyword>
<dbReference type="RefSeq" id="WP_380843083.1">
    <property type="nucleotide sequence ID" value="NZ_JBHSFP010000016.1"/>
</dbReference>
<evidence type="ECO:0008006" key="3">
    <source>
        <dbReference type="Google" id="ProtNLM"/>
    </source>
</evidence>